<proteinExistence type="predicted"/>
<keyword evidence="2" id="KW-1185">Reference proteome</keyword>
<reference evidence="1 2" key="1">
    <citation type="submission" date="2019-08" db="EMBL/GenBank/DDBJ databases">
        <title>Flavobacterium alkalisoli sp. nov., isolated from rhizosphere soil of Suaeda salsa.</title>
        <authorList>
            <person name="Sun J.-Q."/>
            <person name="Xu L."/>
        </authorList>
    </citation>
    <scope>NUCLEOTIDE SEQUENCE [LARGE SCALE GENOMIC DNA]</scope>
    <source>
        <strain evidence="1 2">XS-5</strain>
    </source>
</reference>
<organism evidence="1 2">
    <name type="scientific">Flavobacterium alkalisoli</name>
    <dbReference type="NCBI Taxonomy" id="2602769"/>
    <lineage>
        <taxon>Bacteria</taxon>
        <taxon>Pseudomonadati</taxon>
        <taxon>Bacteroidota</taxon>
        <taxon>Flavobacteriia</taxon>
        <taxon>Flavobacteriales</taxon>
        <taxon>Flavobacteriaceae</taxon>
        <taxon>Flavobacterium</taxon>
    </lineage>
</organism>
<dbReference type="Proteomes" id="UP000321222">
    <property type="component" value="Chromosome"/>
</dbReference>
<gene>
    <name evidence="1" type="ORF">FUA48_17075</name>
</gene>
<name>A0A5B9FW48_9FLAO</name>
<dbReference type="OrthoDB" id="1173761at2"/>
<accession>A0A5B9FW48</accession>
<evidence type="ECO:0000313" key="1">
    <source>
        <dbReference type="EMBL" id="QEE51214.1"/>
    </source>
</evidence>
<dbReference type="KEGG" id="fak:FUA48_17075"/>
<dbReference type="AlphaFoldDB" id="A0A5B9FW48"/>
<evidence type="ECO:0000313" key="2">
    <source>
        <dbReference type="Proteomes" id="UP000321222"/>
    </source>
</evidence>
<dbReference type="EMBL" id="CP042831">
    <property type="protein sequence ID" value="QEE51214.1"/>
    <property type="molecule type" value="Genomic_DNA"/>
</dbReference>
<sequence>MRKGYSKVHIYDKNIASDAYFRDDPKGKYYLTVKGNLVQVERDKVYLVARLVRSNRSGYKMMLTDNDKTNLYIGNGGALVNESGSTVGVLKARR</sequence>
<dbReference type="RefSeq" id="WP_147584705.1">
    <property type="nucleotide sequence ID" value="NZ_CP042831.1"/>
</dbReference>
<protein>
    <submittedName>
        <fullName evidence="1">Uncharacterized protein</fullName>
    </submittedName>
</protein>